<feature type="compositionally biased region" description="Polar residues" evidence="1">
    <location>
        <begin position="548"/>
        <end position="559"/>
    </location>
</feature>
<feature type="compositionally biased region" description="Polar residues" evidence="1">
    <location>
        <begin position="511"/>
        <end position="524"/>
    </location>
</feature>
<feature type="region of interest" description="Disordered" evidence="1">
    <location>
        <begin position="361"/>
        <end position="536"/>
    </location>
</feature>
<feature type="compositionally biased region" description="Basic and acidic residues" evidence="1">
    <location>
        <begin position="446"/>
        <end position="468"/>
    </location>
</feature>
<evidence type="ECO:0000256" key="1">
    <source>
        <dbReference type="SAM" id="MobiDB-lite"/>
    </source>
</evidence>
<dbReference type="Proteomes" id="UP000566819">
    <property type="component" value="Unassembled WGS sequence"/>
</dbReference>
<evidence type="ECO:0000313" key="2">
    <source>
        <dbReference type="EMBL" id="KAF4630188.1"/>
    </source>
</evidence>
<feature type="compositionally biased region" description="Basic and acidic residues" evidence="1">
    <location>
        <begin position="1"/>
        <end position="15"/>
    </location>
</feature>
<gene>
    <name evidence="2" type="ORF">G7Y89_g7951</name>
</gene>
<dbReference type="AlphaFoldDB" id="A0A8H4RIC5"/>
<feature type="region of interest" description="Disordered" evidence="1">
    <location>
        <begin position="548"/>
        <end position="572"/>
    </location>
</feature>
<feature type="compositionally biased region" description="Polar residues" evidence="1">
    <location>
        <begin position="431"/>
        <end position="442"/>
    </location>
</feature>
<organism evidence="2 3">
    <name type="scientific">Cudoniella acicularis</name>
    <dbReference type="NCBI Taxonomy" id="354080"/>
    <lineage>
        <taxon>Eukaryota</taxon>
        <taxon>Fungi</taxon>
        <taxon>Dikarya</taxon>
        <taxon>Ascomycota</taxon>
        <taxon>Pezizomycotina</taxon>
        <taxon>Leotiomycetes</taxon>
        <taxon>Helotiales</taxon>
        <taxon>Tricladiaceae</taxon>
        <taxon>Cudoniella</taxon>
    </lineage>
</organism>
<proteinExistence type="predicted"/>
<dbReference type="OrthoDB" id="3532066at2759"/>
<keyword evidence="3" id="KW-1185">Reference proteome</keyword>
<feature type="compositionally biased region" description="Basic residues" evidence="1">
    <location>
        <begin position="362"/>
        <end position="373"/>
    </location>
</feature>
<feature type="compositionally biased region" description="Basic and acidic residues" evidence="1">
    <location>
        <begin position="482"/>
        <end position="508"/>
    </location>
</feature>
<name>A0A8H4RIC5_9HELO</name>
<reference evidence="2 3" key="1">
    <citation type="submission" date="2020-03" db="EMBL/GenBank/DDBJ databases">
        <title>Draft Genome Sequence of Cudoniella acicularis.</title>
        <authorList>
            <person name="Buettner E."/>
            <person name="Kellner H."/>
        </authorList>
    </citation>
    <scope>NUCLEOTIDE SEQUENCE [LARGE SCALE GENOMIC DNA]</scope>
    <source>
        <strain evidence="2 3">DSM 108380</strain>
    </source>
</reference>
<evidence type="ECO:0000313" key="3">
    <source>
        <dbReference type="Proteomes" id="UP000566819"/>
    </source>
</evidence>
<feature type="region of interest" description="Disordered" evidence="1">
    <location>
        <begin position="1"/>
        <end position="77"/>
    </location>
</feature>
<dbReference type="EMBL" id="JAAMPI010000578">
    <property type="protein sequence ID" value="KAF4630188.1"/>
    <property type="molecule type" value="Genomic_DNA"/>
</dbReference>
<sequence length="658" mass="74994">MSPTEASKRKAREIEPSASPPSKRPSRRASSLKRAGRGRGAPVVNTRIPSDSEFSETEEEDDEAEQNDSKTEIPDQSTCFLPDIVYDEFWDEDDEHELRRSWTEDDDFLLDQCDPTEVELWRKAAEIFKKPAHDLIPLDMVVSILGQNQYIKNPKTGNKVDKSTNWTRNLAEKFGMIICIPVFKGRISRLRKALQIALNCRVGAKRKRTTQYPKEWDTVWSRAKENIRRQGHGLTEEQELRLDEYLKQRMEPSPDDHTAFTYYIEKVVKPGWKVTNDKDTWNLMICDLDAIEKAWNMYVEKKHPYLRTVAEYQDFYNKFHSNSGFLPGGHSRKETFKQRKREWLLYLKCCDEVDSRIDANRKNKKGKNKKGQHAKTPVSFTHSQESDEEDEAPNTPSTNENGVEARASEFQDEEFNNATLYSPRGSLPIRSHSTSVSLNSPIHNHGSGDHHVQVERTQNEQRADHDSIITEGEETDGLIPESQEKTKSPERAKTPEKAKSPEKTKPPEEPQSLQRSRSPENIASSEEEGQISDREIHAPNSLITALQAKTTATTESSDNSKGEAPVETPHVETTSKVLEDIGAVIKGTMPRRTRRYGIVGESIKPFSPVETRESFKKSVDYGLLCVERENDHLAQGVDSMAGIEYIAPETHDKVNMSL</sequence>
<protein>
    <submittedName>
        <fullName evidence="2">Uncharacterized protein</fullName>
    </submittedName>
</protein>
<feature type="compositionally biased region" description="Basic residues" evidence="1">
    <location>
        <begin position="24"/>
        <end position="37"/>
    </location>
</feature>
<comment type="caution">
    <text evidence="2">The sequence shown here is derived from an EMBL/GenBank/DDBJ whole genome shotgun (WGS) entry which is preliminary data.</text>
</comment>
<accession>A0A8H4RIC5</accession>
<feature type="compositionally biased region" description="Acidic residues" evidence="1">
    <location>
        <begin position="53"/>
        <end position="66"/>
    </location>
</feature>